<evidence type="ECO:0000313" key="1">
    <source>
        <dbReference type="EMBL" id="KAI3688750.1"/>
    </source>
</evidence>
<gene>
    <name evidence="1" type="ORF">L2E82_46547</name>
</gene>
<dbReference type="Proteomes" id="UP001055811">
    <property type="component" value="Linkage Group LG09"/>
</dbReference>
<evidence type="ECO:0000313" key="2">
    <source>
        <dbReference type="Proteomes" id="UP001055811"/>
    </source>
</evidence>
<reference evidence="1 2" key="2">
    <citation type="journal article" date="2022" name="Mol. Ecol. Resour.">
        <title>The genomes of chicory, endive, great burdock and yacon provide insights into Asteraceae paleo-polyploidization history and plant inulin production.</title>
        <authorList>
            <person name="Fan W."/>
            <person name="Wang S."/>
            <person name="Wang H."/>
            <person name="Wang A."/>
            <person name="Jiang F."/>
            <person name="Liu H."/>
            <person name="Zhao H."/>
            <person name="Xu D."/>
            <person name="Zhang Y."/>
        </authorList>
    </citation>
    <scope>NUCLEOTIDE SEQUENCE [LARGE SCALE GENOMIC DNA]</scope>
    <source>
        <strain evidence="2">cv. Punajuju</strain>
        <tissue evidence="1">Leaves</tissue>
    </source>
</reference>
<comment type="caution">
    <text evidence="1">The sequence shown here is derived from an EMBL/GenBank/DDBJ whole genome shotgun (WGS) entry which is preliminary data.</text>
</comment>
<keyword evidence="2" id="KW-1185">Reference proteome</keyword>
<sequence>MESRLSQFQAGRRPVKASCSTHTSTFSKCRTPPSNPVHRISLRHLPATPTRNVFDVSSSILRANSYTKSTSIFNRNLVPFHDHKNSHHR</sequence>
<reference evidence="2" key="1">
    <citation type="journal article" date="2022" name="Mol. Ecol. Resour.">
        <title>The genomes of chicory, endive, great burdock and yacon provide insights into Asteraceae palaeo-polyploidization history and plant inulin production.</title>
        <authorList>
            <person name="Fan W."/>
            <person name="Wang S."/>
            <person name="Wang H."/>
            <person name="Wang A."/>
            <person name="Jiang F."/>
            <person name="Liu H."/>
            <person name="Zhao H."/>
            <person name="Xu D."/>
            <person name="Zhang Y."/>
        </authorList>
    </citation>
    <scope>NUCLEOTIDE SEQUENCE [LARGE SCALE GENOMIC DNA]</scope>
    <source>
        <strain evidence="2">cv. Punajuju</strain>
    </source>
</reference>
<proteinExistence type="predicted"/>
<organism evidence="1 2">
    <name type="scientific">Cichorium intybus</name>
    <name type="common">Chicory</name>
    <dbReference type="NCBI Taxonomy" id="13427"/>
    <lineage>
        <taxon>Eukaryota</taxon>
        <taxon>Viridiplantae</taxon>
        <taxon>Streptophyta</taxon>
        <taxon>Embryophyta</taxon>
        <taxon>Tracheophyta</taxon>
        <taxon>Spermatophyta</taxon>
        <taxon>Magnoliopsida</taxon>
        <taxon>eudicotyledons</taxon>
        <taxon>Gunneridae</taxon>
        <taxon>Pentapetalae</taxon>
        <taxon>asterids</taxon>
        <taxon>campanulids</taxon>
        <taxon>Asterales</taxon>
        <taxon>Asteraceae</taxon>
        <taxon>Cichorioideae</taxon>
        <taxon>Cichorieae</taxon>
        <taxon>Cichoriinae</taxon>
        <taxon>Cichorium</taxon>
    </lineage>
</organism>
<name>A0ACB8YXK6_CICIN</name>
<dbReference type="EMBL" id="CM042017">
    <property type="protein sequence ID" value="KAI3688750.1"/>
    <property type="molecule type" value="Genomic_DNA"/>
</dbReference>
<accession>A0ACB8YXK6</accession>
<protein>
    <submittedName>
        <fullName evidence="1">Uncharacterized protein</fullName>
    </submittedName>
</protein>